<protein>
    <submittedName>
        <fullName evidence="11">Homogentisate 12-dioxygenase</fullName>
    </submittedName>
</protein>
<evidence type="ECO:0000256" key="8">
    <source>
        <dbReference type="PIRSR" id="PIRSR605708-2"/>
    </source>
</evidence>
<evidence type="ECO:0000313" key="11">
    <source>
        <dbReference type="EMBL" id="ADG06345.1"/>
    </source>
</evidence>
<dbReference type="InterPro" id="IPR046451">
    <property type="entry name" value="HgmA_C"/>
</dbReference>
<feature type="binding site" evidence="8">
    <location>
        <position position="336"/>
    </location>
    <ligand>
        <name>Fe cation</name>
        <dbReference type="ChEBI" id="CHEBI:24875"/>
    </ligand>
</feature>
<evidence type="ECO:0000256" key="1">
    <source>
        <dbReference type="ARBA" id="ARBA00001962"/>
    </source>
</evidence>
<organism evidence="11 12">
    <name type="scientific">Kyrpidia tusciae (strain DSM 2912 / NBRC 15312 / T2)</name>
    <name type="common">Bacillus tusciae</name>
    <dbReference type="NCBI Taxonomy" id="562970"/>
    <lineage>
        <taxon>Bacteria</taxon>
        <taxon>Bacillati</taxon>
        <taxon>Bacillota</taxon>
        <taxon>Bacilli</taxon>
        <taxon>Bacillales</taxon>
        <taxon>Alicyclobacillaceae</taxon>
        <taxon>Kyrpidia</taxon>
    </lineage>
</organism>
<keyword evidence="6 8" id="KW-0408">Iron</keyword>
<dbReference type="RefSeq" id="WP_013075632.1">
    <property type="nucleotide sequence ID" value="NC_014098.1"/>
</dbReference>
<feature type="binding site" evidence="8">
    <location>
        <position position="336"/>
    </location>
    <ligand>
        <name>homogentisate</name>
        <dbReference type="ChEBI" id="CHEBI:16169"/>
    </ligand>
</feature>
<dbReference type="InterPro" id="IPR011051">
    <property type="entry name" value="RmlC_Cupin_sf"/>
</dbReference>
<dbReference type="AlphaFoldDB" id="D5WPT6"/>
<dbReference type="SUPFAM" id="SSF51182">
    <property type="entry name" value="RmlC-like cupins"/>
    <property type="match status" value="1"/>
</dbReference>
<comment type="cofactor">
    <cofactor evidence="1 8">
        <name>Fe cation</name>
        <dbReference type="ChEBI" id="CHEBI:24875"/>
    </cofactor>
</comment>
<keyword evidence="4" id="KW-0223">Dioxygenase</keyword>
<feature type="domain" description="Homogentisate 1,2-dioxygenase C-terminal" evidence="9">
    <location>
        <begin position="282"/>
        <end position="378"/>
    </location>
</feature>
<name>D5WPT6_KYRT2</name>
<dbReference type="HOGENOM" id="CLU_053101_0_0_9"/>
<dbReference type="Pfam" id="PF20510">
    <property type="entry name" value="HgmA_N"/>
    <property type="match status" value="1"/>
</dbReference>
<proteinExistence type="inferred from homology"/>
<dbReference type="Proteomes" id="UP000002368">
    <property type="component" value="Chromosome"/>
</dbReference>
<dbReference type="PANTHER" id="PTHR11056:SF0">
    <property type="entry name" value="HOMOGENTISATE 1,2-DIOXYGENASE"/>
    <property type="match status" value="1"/>
</dbReference>
<dbReference type="GO" id="GO:0046872">
    <property type="term" value="F:metal ion binding"/>
    <property type="evidence" value="ECO:0007669"/>
    <property type="project" value="UniProtKB-KW"/>
</dbReference>
<dbReference type="InterPro" id="IPR046452">
    <property type="entry name" value="HgmA_N"/>
</dbReference>
<feature type="binding site" evidence="8">
    <location>
        <position position="300"/>
    </location>
    <ligand>
        <name>Fe cation</name>
        <dbReference type="ChEBI" id="CHEBI:24875"/>
    </ligand>
</feature>
<dbReference type="KEGG" id="bts:Btus_1636"/>
<feature type="binding site" evidence="8">
    <location>
        <position position="306"/>
    </location>
    <ligand>
        <name>Fe cation</name>
        <dbReference type="ChEBI" id="CHEBI:24875"/>
    </ligand>
</feature>
<keyword evidence="5" id="KW-0560">Oxidoreductase</keyword>
<dbReference type="STRING" id="562970.Btus_1636"/>
<dbReference type="eggNOG" id="COG3508">
    <property type="taxonomic scope" value="Bacteria"/>
</dbReference>
<evidence type="ECO:0000256" key="3">
    <source>
        <dbReference type="ARBA" id="ARBA00022723"/>
    </source>
</evidence>
<evidence type="ECO:0000313" key="12">
    <source>
        <dbReference type="Proteomes" id="UP000002368"/>
    </source>
</evidence>
<keyword evidence="12" id="KW-1185">Reference proteome</keyword>
<dbReference type="PANTHER" id="PTHR11056">
    <property type="entry name" value="HOMOGENTISATE 1,2-DIOXYGENASE"/>
    <property type="match status" value="1"/>
</dbReference>
<accession>D5WPT6</accession>
<comment type="similarity">
    <text evidence="2">Belongs to the homogentisate dioxygenase family.</text>
</comment>
<evidence type="ECO:0000256" key="5">
    <source>
        <dbReference type="ARBA" id="ARBA00023002"/>
    </source>
</evidence>
<evidence type="ECO:0000259" key="10">
    <source>
        <dbReference type="Pfam" id="PF20510"/>
    </source>
</evidence>
<dbReference type="Pfam" id="PF04209">
    <property type="entry name" value="HgmA_C"/>
    <property type="match status" value="1"/>
</dbReference>
<dbReference type="CDD" id="cd02208">
    <property type="entry name" value="cupin_RmlC-like"/>
    <property type="match status" value="1"/>
</dbReference>
<dbReference type="InterPro" id="IPR005708">
    <property type="entry name" value="Homogentis_dOase"/>
</dbReference>
<evidence type="ECO:0000256" key="7">
    <source>
        <dbReference type="PIRSR" id="PIRSR605708-1"/>
    </source>
</evidence>
<feature type="active site" description="Proton acceptor" evidence="7">
    <location>
        <position position="263"/>
    </location>
</feature>
<keyword evidence="3 8" id="KW-0479">Metal-binding</keyword>
<dbReference type="GO" id="GO:0006570">
    <property type="term" value="P:tyrosine metabolic process"/>
    <property type="evidence" value="ECO:0007669"/>
    <property type="project" value="InterPro"/>
</dbReference>
<dbReference type="GO" id="GO:0006559">
    <property type="term" value="P:L-phenylalanine catabolic process"/>
    <property type="evidence" value="ECO:0007669"/>
    <property type="project" value="InterPro"/>
</dbReference>
<dbReference type="GO" id="GO:0004411">
    <property type="term" value="F:homogentisate 1,2-dioxygenase activity"/>
    <property type="evidence" value="ECO:0007669"/>
    <property type="project" value="InterPro"/>
</dbReference>
<dbReference type="InterPro" id="IPR014710">
    <property type="entry name" value="RmlC-like_jellyroll"/>
</dbReference>
<dbReference type="GO" id="GO:0005737">
    <property type="term" value="C:cytoplasm"/>
    <property type="evidence" value="ECO:0007669"/>
    <property type="project" value="TreeGrafter"/>
</dbReference>
<dbReference type="EMBL" id="CP002017">
    <property type="protein sequence ID" value="ADG06345.1"/>
    <property type="molecule type" value="Genomic_DNA"/>
</dbReference>
<dbReference type="OrthoDB" id="9768662at2"/>
<sequence length="385" mass="43787">MPFYHKLGILPKKRHIQFRNPDGGLYLEEVFGTRGFSGIQSILYHLHAPSAAKYYEVIGEVPLDGEAADQPGHHRHFRTSGLKESGDPVAGRIPLLFNEDVRICLARPTEPMNYFYRNAEGDELVFVHLGTGVLESVFGELRFGPGDYLVIPVGTTYRFNLDEGEHVHYVIEAKGPIAPPSRYLNEYGQFMEDAPFCERDIRVPDRLVTHDEQGNYEVRIRQKGRIFRAAVPHHPLDVVGWDGYVYPWAFHIEDFEPRVGKIHLPPPVHQTFQGPGFVVCSFVPRLYDFHPEAIPAPYYHSNIDSDEVLYYVRGEFMSRKGIEPGSLTLHPRGVIHGPQPGKIEASIGQRETNELAVMVDTFRPLTVSRYARECEDSGYPFSWLA</sequence>
<feature type="domain" description="Homogentisate 1,2-dioxygenase N-terminal" evidence="10">
    <location>
        <begin position="111"/>
        <end position="250"/>
    </location>
</feature>
<reference evidence="11 12" key="1">
    <citation type="journal article" date="2011" name="Stand. Genomic Sci.">
        <title>Complete genome sequence of the thermophilic, hydrogen-oxidizing Bacillus tusciae type strain (T2) and reclassification in the new genus, Kyrpidia gen. nov. as Kyrpidia tusciae comb. nov. and emendation of the family Alicyclobacillaceae da Costa and Rainey, 2010.</title>
        <authorList>
            <person name="Klenk H.P."/>
            <person name="Lapidus A."/>
            <person name="Chertkov O."/>
            <person name="Copeland A."/>
            <person name="Del Rio T.G."/>
            <person name="Nolan M."/>
            <person name="Lucas S."/>
            <person name="Chen F."/>
            <person name="Tice H."/>
            <person name="Cheng J.F."/>
            <person name="Han C."/>
            <person name="Bruce D."/>
            <person name="Goodwin L."/>
            <person name="Pitluck S."/>
            <person name="Pati A."/>
            <person name="Ivanova N."/>
            <person name="Mavromatis K."/>
            <person name="Daum C."/>
            <person name="Chen A."/>
            <person name="Palaniappan K."/>
            <person name="Chang Y.J."/>
            <person name="Land M."/>
            <person name="Hauser L."/>
            <person name="Jeffries C.D."/>
            <person name="Detter J.C."/>
            <person name="Rohde M."/>
            <person name="Abt B."/>
            <person name="Pukall R."/>
            <person name="Goker M."/>
            <person name="Bristow J."/>
            <person name="Markowitz V."/>
            <person name="Hugenholtz P."/>
            <person name="Eisen J.A."/>
        </authorList>
    </citation>
    <scope>NUCLEOTIDE SEQUENCE [LARGE SCALE GENOMIC DNA]</scope>
    <source>
        <strain evidence="11 12">DSM 2912</strain>
    </source>
</reference>
<evidence type="ECO:0000259" key="9">
    <source>
        <dbReference type="Pfam" id="PF04209"/>
    </source>
</evidence>
<evidence type="ECO:0000256" key="6">
    <source>
        <dbReference type="ARBA" id="ARBA00023004"/>
    </source>
</evidence>
<dbReference type="Gene3D" id="2.60.120.10">
    <property type="entry name" value="Jelly Rolls"/>
    <property type="match status" value="1"/>
</dbReference>
<evidence type="ECO:0000256" key="4">
    <source>
        <dbReference type="ARBA" id="ARBA00022964"/>
    </source>
</evidence>
<evidence type="ECO:0000256" key="2">
    <source>
        <dbReference type="ARBA" id="ARBA00007757"/>
    </source>
</evidence>
<gene>
    <name evidence="11" type="ordered locus">Btus_1636</name>
</gene>